<evidence type="ECO:0000256" key="1">
    <source>
        <dbReference type="ARBA" id="ARBA00022737"/>
    </source>
</evidence>
<keyword evidence="1" id="KW-0677">Repeat</keyword>
<feature type="repeat" description="ANK" evidence="3">
    <location>
        <begin position="74"/>
        <end position="106"/>
    </location>
</feature>
<reference evidence="4 5" key="1">
    <citation type="submission" date="2020-04" db="EMBL/GenBank/DDBJ databases">
        <title>Flammeovirga sp. SR4, a novel species isolated from seawater.</title>
        <authorList>
            <person name="Wang X."/>
        </authorList>
    </citation>
    <scope>NUCLEOTIDE SEQUENCE [LARGE SCALE GENOMIC DNA]</scope>
    <source>
        <strain evidence="4 5">SR4</strain>
    </source>
</reference>
<name>A0A7X8SRK4_9BACT</name>
<dbReference type="PROSITE" id="PS50297">
    <property type="entry name" value="ANK_REP_REGION"/>
    <property type="match status" value="2"/>
</dbReference>
<dbReference type="Gene3D" id="1.25.40.20">
    <property type="entry name" value="Ankyrin repeat-containing domain"/>
    <property type="match status" value="1"/>
</dbReference>
<dbReference type="SUPFAM" id="SSF48403">
    <property type="entry name" value="Ankyrin repeat"/>
    <property type="match status" value="1"/>
</dbReference>
<dbReference type="Proteomes" id="UP000585050">
    <property type="component" value="Unassembled WGS sequence"/>
</dbReference>
<dbReference type="PRINTS" id="PR01415">
    <property type="entry name" value="ANKYRIN"/>
</dbReference>
<organism evidence="4 5">
    <name type="scientific">Flammeovirga agarivorans</name>
    <dbReference type="NCBI Taxonomy" id="2726742"/>
    <lineage>
        <taxon>Bacteria</taxon>
        <taxon>Pseudomonadati</taxon>
        <taxon>Bacteroidota</taxon>
        <taxon>Cytophagia</taxon>
        <taxon>Cytophagales</taxon>
        <taxon>Flammeovirgaceae</taxon>
        <taxon>Flammeovirga</taxon>
    </lineage>
</organism>
<sequence length="165" mass="18402">MEINNFQLEELIRRGNNEEFLKIAAEIGGEKIKCNSNSEELASIHWAAGSGNIEIVKYLLSDEVNENASLTRGNNFSPLHAASMNGFANIVELLIEKGANVNVQTDPQKYAPIHSASFGGHLETIKVLVDNGADLNLRNYRNELPIDTAKRQNQTETIKYFEELK</sequence>
<evidence type="ECO:0000256" key="2">
    <source>
        <dbReference type="ARBA" id="ARBA00023043"/>
    </source>
</evidence>
<proteinExistence type="predicted"/>
<comment type="caution">
    <text evidence="4">The sequence shown here is derived from an EMBL/GenBank/DDBJ whole genome shotgun (WGS) entry which is preliminary data.</text>
</comment>
<dbReference type="AlphaFoldDB" id="A0A7X8SRK4"/>
<keyword evidence="2 3" id="KW-0040">ANK repeat</keyword>
<dbReference type="InterPro" id="IPR002110">
    <property type="entry name" value="Ankyrin_rpt"/>
</dbReference>
<evidence type="ECO:0000256" key="3">
    <source>
        <dbReference type="PROSITE-ProRule" id="PRU00023"/>
    </source>
</evidence>
<dbReference type="PANTHER" id="PTHR24198:SF165">
    <property type="entry name" value="ANKYRIN REPEAT-CONTAINING PROTEIN-RELATED"/>
    <property type="match status" value="1"/>
</dbReference>
<gene>
    <name evidence="4" type="ORF">HGP29_28125</name>
</gene>
<dbReference type="InterPro" id="IPR036770">
    <property type="entry name" value="Ankyrin_rpt-contain_sf"/>
</dbReference>
<feature type="repeat" description="ANK" evidence="3">
    <location>
        <begin position="108"/>
        <end position="140"/>
    </location>
</feature>
<keyword evidence="5" id="KW-1185">Reference proteome</keyword>
<evidence type="ECO:0000313" key="4">
    <source>
        <dbReference type="EMBL" id="NLR95098.1"/>
    </source>
</evidence>
<dbReference type="RefSeq" id="WP_168885802.1">
    <property type="nucleotide sequence ID" value="NZ_JABAIL010000045.1"/>
</dbReference>
<dbReference type="SMART" id="SM00248">
    <property type="entry name" value="ANK"/>
    <property type="match status" value="3"/>
</dbReference>
<accession>A0A7X8SRK4</accession>
<dbReference type="PROSITE" id="PS50088">
    <property type="entry name" value="ANK_REPEAT"/>
    <property type="match status" value="2"/>
</dbReference>
<dbReference type="Pfam" id="PF12796">
    <property type="entry name" value="Ank_2"/>
    <property type="match status" value="1"/>
</dbReference>
<protein>
    <submittedName>
        <fullName evidence="4">Ankyrin repeat domain-containing protein</fullName>
    </submittedName>
</protein>
<evidence type="ECO:0000313" key="5">
    <source>
        <dbReference type="Proteomes" id="UP000585050"/>
    </source>
</evidence>
<dbReference type="EMBL" id="JABAIL010000045">
    <property type="protein sequence ID" value="NLR95098.1"/>
    <property type="molecule type" value="Genomic_DNA"/>
</dbReference>
<dbReference type="PANTHER" id="PTHR24198">
    <property type="entry name" value="ANKYRIN REPEAT AND PROTEIN KINASE DOMAIN-CONTAINING PROTEIN"/>
    <property type="match status" value="1"/>
</dbReference>